<sequence>MTKPIPKFDTKEEYVKELRDRVNACGGYNDSRYVALYGECFRASDAAGCQRAIEEESRRNGPINKKTRDKNQVLSEGLSKIVPLPGNPGMRTIYPNKVASSSRSPSSKSSLGTRTSASTTNRHVAIPSPLPTPVNPSTSTNPIKLRRTSTSVIVRRQVQKALDVEIPNPMPARPIVSPTQQRPNVNVSSTISNTSEHIRHNDNHFSNGTRRTHTPDPVSARSSSRSAQKRQYDLIAGITPSTNTNMRYSITSNQPRPDLSPGHRRAAVTQTNSQMLTSTTEAHKMGETISRHDARTPGSSGRINTAIPTNSPRLQPRVAPPPPPPPPPPQQQQQQQQQFHQQLHPQQRQQETCADPDDSKSKGLWDDEMQYHGMPHPYVNSIYNSEFENAFREQTRGHDGS</sequence>
<reference evidence="2 3" key="1">
    <citation type="journal article" date="2017" name="Mol. Ecol.">
        <title>Comparative and population genomic landscape of Phellinus noxius: A hypervariable fungus causing root rot in trees.</title>
        <authorList>
            <person name="Chung C.L."/>
            <person name="Lee T.J."/>
            <person name="Akiba M."/>
            <person name="Lee H.H."/>
            <person name="Kuo T.H."/>
            <person name="Liu D."/>
            <person name="Ke H.M."/>
            <person name="Yokoi T."/>
            <person name="Roa M.B."/>
            <person name="Lu M.J."/>
            <person name="Chang Y.Y."/>
            <person name="Ann P.J."/>
            <person name="Tsai J.N."/>
            <person name="Chen C.Y."/>
            <person name="Tzean S.S."/>
            <person name="Ota Y."/>
            <person name="Hattori T."/>
            <person name="Sahashi N."/>
            <person name="Liou R.F."/>
            <person name="Kikuchi T."/>
            <person name="Tsai I.J."/>
        </authorList>
    </citation>
    <scope>NUCLEOTIDE SEQUENCE [LARGE SCALE GENOMIC DNA]</scope>
    <source>
        <strain evidence="2 3">FFPRI411160</strain>
    </source>
</reference>
<dbReference type="Proteomes" id="UP000217199">
    <property type="component" value="Unassembled WGS sequence"/>
</dbReference>
<accession>A0A286UW10</accession>
<dbReference type="AlphaFoldDB" id="A0A286UW10"/>
<evidence type="ECO:0000256" key="1">
    <source>
        <dbReference type="SAM" id="MobiDB-lite"/>
    </source>
</evidence>
<organism evidence="2 3">
    <name type="scientific">Pyrrhoderma noxium</name>
    <dbReference type="NCBI Taxonomy" id="2282107"/>
    <lineage>
        <taxon>Eukaryota</taxon>
        <taxon>Fungi</taxon>
        <taxon>Dikarya</taxon>
        <taxon>Basidiomycota</taxon>
        <taxon>Agaricomycotina</taxon>
        <taxon>Agaricomycetes</taxon>
        <taxon>Hymenochaetales</taxon>
        <taxon>Hymenochaetaceae</taxon>
        <taxon>Pyrrhoderma</taxon>
    </lineage>
</organism>
<feature type="compositionally biased region" description="Polar residues" evidence="1">
    <location>
        <begin position="239"/>
        <end position="255"/>
    </location>
</feature>
<name>A0A286UW10_9AGAM</name>
<dbReference type="InParanoid" id="A0A286UW10"/>
<feature type="compositionally biased region" description="Polar residues" evidence="1">
    <location>
        <begin position="297"/>
        <end position="311"/>
    </location>
</feature>
<feature type="compositionally biased region" description="Polar residues" evidence="1">
    <location>
        <begin position="268"/>
        <end position="280"/>
    </location>
</feature>
<feature type="region of interest" description="Disordered" evidence="1">
    <location>
        <begin position="79"/>
        <end position="148"/>
    </location>
</feature>
<comment type="caution">
    <text evidence="2">The sequence shown here is derived from an EMBL/GenBank/DDBJ whole genome shotgun (WGS) entry which is preliminary data.</text>
</comment>
<proteinExistence type="predicted"/>
<feature type="compositionally biased region" description="Pro residues" evidence="1">
    <location>
        <begin position="318"/>
        <end position="330"/>
    </location>
</feature>
<feature type="compositionally biased region" description="Basic and acidic residues" evidence="1">
    <location>
        <begin position="281"/>
        <end position="295"/>
    </location>
</feature>
<feature type="compositionally biased region" description="Low complexity" evidence="1">
    <location>
        <begin position="99"/>
        <end position="118"/>
    </location>
</feature>
<evidence type="ECO:0000313" key="3">
    <source>
        <dbReference type="Proteomes" id="UP000217199"/>
    </source>
</evidence>
<protein>
    <submittedName>
        <fullName evidence="2">Uncharacterized protein</fullName>
    </submittedName>
</protein>
<feature type="compositionally biased region" description="Low complexity" evidence="1">
    <location>
        <begin position="184"/>
        <end position="195"/>
    </location>
</feature>
<keyword evidence="3" id="KW-1185">Reference proteome</keyword>
<evidence type="ECO:0000313" key="2">
    <source>
        <dbReference type="EMBL" id="PAV23786.1"/>
    </source>
</evidence>
<feature type="compositionally biased region" description="Low complexity" evidence="1">
    <location>
        <begin position="331"/>
        <end position="350"/>
    </location>
</feature>
<gene>
    <name evidence="2" type="ORF">PNOK_0085400</name>
</gene>
<dbReference type="EMBL" id="NBII01000001">
    <property type="protein sequence ID" value="PAV23786.1"/>
    <property type="molecule type" value="Genomic_DNA"/>
</dbReference>
<feature type="region of interest" description="Disordered" evidence="1">
    <location>
        <begin position="169"/>
        <end position="373"/>
    </location>
</feature>